<sequence length="37" mass="4081">MDDDMNKAELKKAPNVSGADRAGRQHARDALKTSIIR</sequence>
<gene>
    <name evidence="2" type="ORF">LCGC14_2804170</name>
</gene>
<dbReference type="EMBL" id="LAZR01052710">
    <property type="protein sequence ID" value="KKK82359.1"/>
    <property type="molecule type" value="Genomic_DNA"/>
</dbReference>
<reference evidence="2" key="1">
    <citation type="journal article" date="2015" name="Nature">
        <title>Complex archaea that bridge the gap between prokaryotes and eukaryotes.</title>
        <authorList>
            <person name="Spang A."/>
            <person name="Saw J.H."/>
            <person name="Jorgensen S.L."/>
            <person name="Zaremba-Niedzwiedzka K."/>
            <person name="Martijn J."/>
            <person name="Lind A.E."/>
            <person name="van Eijk R."/>
            <person name="Schleper C."/>
            <person name="Guy L."/>
            <person name="Ettema T.J."/>
        </authorList>
    </citation>
    <scope>NUCLEOTIDE SEQUENCE</scope>
</reference>
<evidence type="ECO:0000313" key="2">
    <source>
        <dbReference type="EMBL" id="KKK82359.1"/>
    </source>
</evidence>
<organism evidence="2">
    <name type="scientific">marine sediment metagenome</name>
    <dbReference type="NCBI Taxonomy" id="412755"/>
    <lineage>
        <taxon>unclassified sequences</taxon>
        <taxon>metagenomes</taxon>
        <taxon>ecological metagenomes</taxon>
    </lineage>
</organism>
<accession>A0A0F9AV87</accession>
<feature type="non-terminal residue" evidence="2">
    <location>
        <position position="37"/>
    </location>
</feature>
<protein>
    <submittedName>
        <fullName evidence="2">Uncharacterized protein</fullName>
    </submittedName>
</protein>
<dbReference type="AlphaFoldDB" id="A0A0F9AV87"/>
<feature type="region of interest" description="Disordered" evidence="1">
    <location>
        <begin position="1"/>
        <end position="37"/>
    </location>
</feature>
<feature type="compositionally biased region" description="Basic and acidic residues" evidence="1">
    <location>
        <begin position="1"/>
        <end position="12"/>
    </location>
</feature>
<evidence type="ECO:0000256" key="1">
    <source>
        <dbReference type="SAM" id="MobiDB-lite"/>
    </source>
</evidence>
<proteinExistence type="predicted"/>
<name>A0A0F9AV87_9ZZZZ</name>
<feature type="compositionally biased region" description="Basic and acidic residues" evidence="1">
    <location>
        <begin position="21"/>
        <end position="31"/>
    </location>
</feature>
<comment type="caution">
    <text evidence="2">The sequence shown here is derived from an EMBL/GenBank/DDBJ whole genome shotgun (WGS) entry which is preliminary data.</text>
</comment>